<evidence type="ECO:0000256" key="3">
    <source>
        <dbReference type="ARBA" id="ARBA00022741"/>
    </source>
</evidence>
<dbReference type="InterPro" id="IPR011009">
    <property type="entry name" value="Kinase-like_dom_sf"/>
</dbReference>
<keyword evidence="2" id="KW-0808">Transferase</keyword>
<dbReference type="PANTHER" id="PTHR45992:SF2">
    <property type="entry name" value="EUKARYOTIC ELONGATION FACTOR 2 KINASE"/>
    <property type="match status" value="1"/>
</dbReference>
<evidence type="ECO:0000313" key="8">
    <source>
        <dbReference type="EMBL" id="CAH3124857.1"/>
    </source>
</evidence>
<evidence type="ECO:0000256" key="2">
    <source>
        <dbReference type="ARBA" id="ARBA00022679"/>
    </source>
</evidence>
<dbReference type="Proteomes" id="UP001159405">
    <property type="component" value="Unassembled WGS sequence"/>
</dbReference>
<name>A0ABN8NWE2_9CNID</name>
<evidence type="ECO:0000256" key="1">
    <source>
        <dbReference type="ARBA" id="ARBA00022527"/>
    </source>
</evidence>
<dbReference type="Gene3D" id="3.20.200.10">
    <property type="entry name" value="MHCK/EF2 kinase"/>
    <property type="match status" value="1"/>
</dbReference>
<keyword evidence="3" id="KW-0547">Nucleotide-binding</keyword>
<evidence type="ECO:0000256" key="6">
    <source>
        <dbReference type="SAM" id="MobiDB-lite"/>
    </source>
</evidence>
<evidence type="ECO:0000256" key="5">
    <source>
        <dbReference type="ARBA" id="ARBA00022840"/>
    </source>
</evidence>
<gene>
    <name evidence="8" type="ORF">PLOB_00031434</name>
</gene>
<evidence type="ECO:0000259" key="7">
    <source>
        <dbReference type="PROSITE" id="PS51158"/>
    </source>
</evidence>
<proteinExistence type="predicted"/>
<keyword evidence="1" id="KW-0723">Serine/threonine-protein kinase</keyword>
<protein>
    <recommendedName>
        <fullName evidence="7">Alpha-type protein kinase domain-containing protein</fullName>
    </recommendedName>
</protein>
<dbReference type="PROSITE" id="PS51158">
    <property type="entry name" value="ALPHA_KINASE"/>
    <property type="match status" value="1"/>
</dbReference>
<feature type="domain" description="Alpha-type protein kinase" evidence="7">
    <location>
        <begin position="247"/>
        <end position="474"/>
    </location>
</feature>
<comment type="caution">
    <text evidence="8">The sequence shown here is derived from an EMBL/GenBank/DDBJ whole genome shotgun (WGS) entry which is preliminary data.</text>
</comment>
<dbReference type="Pfam" id="PF02816">
    <property type="entry name" value="Alpha_kinase"/>
    <property type="match status" value="1"/>
</dbReference>
<organism evidence="8 9">
    <name type="scientific">Porites lobata</name>
    <dbReference type="NCBI Taxonomy" id="104759"/>
    <lineage>
        <taxon>Eukaryota</taxon>
        <taxon>Metazoa</taxon>
        <taxon>Cnidaria</taxon>
        <taxon>Anthozoa</taxon>
        <taxon>Hexacorallia</taxon>
        <taxon>Scleractinia</taxon>
        <taxon>Fungiina</taxon>
        <taxon>Poritidae</taxon>
        <taxon>Porites</taxon>
    </lineage>
</organism>
<sequence>MRSKPLTQSNGVVVRKSSIRKLPNLVPRLPDSLIIWRPFAEIIRLNMGDRALAKFQAQMKQKRVQKKTKADTGLGAGVILQRGELTVQRLSSEVSGKAQKFSRIGAREFVPFADYEDITLPNIKLACEKHFLPTVGKSVTCDVLAGEQGPSCSTLEQIPDLKLIHIRFIQRHEQDHESNIFINPDGPPKRKRRPASSVSIASTSVESDSTWSPKQIKVFPKSLSVSEMLTLGKVVAKKATTLIEVRSFELDPLGWSLTAATIEFNIEKDAFAKGGFREAYRATSHNEAFAGKTWVVKRYLPEALKAIQYTGQTAEVHTKKVVQMHTLAKNFADQLAQKIKKDDLLQFGQALQYGKVYFGKDLDKGDYVTVEEYIEGNFVKYINNTGKVCDKSTLSEKAQCLAHFSYEKSNHKLMVLDIQGTGHKLYDPEIASSELVENDEFLFSTGNLSQTAINCFVSCHHCNIYCKSLQLQELIKQ</sequence>
<feature type="region of interest" description="Disordered" evidence="6">
    <location>
        <begin position="177"/>
        <end position="201"/>
    </location>
</feature>
<dbReference type="PANTHER" id="PTHR45992">
    <property type="entry name" value="EUKARYOTIC ELONGATION FACTOR 2 KINASE-RELATED"/>
    <property type="match status" value="1"/>
</dbReference>
<dbReference type="CDD" id="cd04515">
    <property type="entry name" value="Alpha_kinase"/>
    <property type="match status" value="1"/>
</dbReference>
<dbReference type="SMART" id="SM00811">
    <property type="entry name" value="Alpha_kinase"/>
    <property type="match status" value="1"/>
</dbReference>
<evidence type="ECO:0000256" key="4">
    <source>
        <dbReference type="ARBA" id="ARBA00022777"/>
    </source>
</evidence>
<keyword evidence="4" id="KW-0418">Kinase</keyword>
<evidence type="ECO:0000313" key="9">
    <source>
        <dbReference type="Proteomes" id="UP001159405"/>
    </source>
</evidence>
<dbReference type="EMBL" id="CALNXK010000040">
    <property type="protein sequence ID" value="CAH3124857.1"/>
    <property type="molecule type" value="Genomic_DNA"/>
</dbReference>
<accession>A0ABN8NWE2</accession>
<keyword evidence="5" id="KW-0067">ATP-binding</keyword>
<reference evidence="8 9" key="1">
    <citation type="submission" date="2022-05" db="EMBL/GenBank/DDBJ databases">
        <authorList>
            <consortium name="Genoscope - CEA"/>
            <person name="William W."/>
        </authorList>
    </citation>
    <scope>NUCLEOTIDE SEQUENCE [LARGE SCALE GENOMIC DNA]</scope>
</reference>
<dbReference type="InterPro" id="IPR051852">
    <property type="entry name" value="Alpha-type_PK"/>
</dbReference>
<keyword evidence="9" id="KW-1185">Reference proteome</keyword>
<dbReference type="InterPro" id="IPR004166">
    <property type="entry name" value="a-kinase_dom"/>
</dbReference>
<dbReference type="SUPFAM" id="SSF56112">
    <property type="entry name" value="Protein kinase-like (PK-like)"/>
    <property type="match status" value="1"/>
</dbReference>